<comment type="caution">
    <text evidence="3">The sequence shown here is derived from an EMBL/GenBank/DDBJ whole genome shotgun (WGS) entry which is preliminary data.</text>
</comment>
<evidence type="ECO:0000256" key="2">
    <source>
        <dbReference type="SAM" id="Phobius"/>
    </source>
</evidence>
<accession>A0ABQ6AC49</accession>
<keyword evidence="4" id="KW-1185">Reference proteome</keyword>
<evidence type="ECO:0000256" key="1">
    <source>
        <dbReference type="SAM" id="MobiDB-lite"/>
    </source>
</evidence>
<feature type="compositionally biased region" description="Low complexity" evidence="1">
    <location>
        <begin position="81"/>
        <end position="93"/>
    </location>
</feature>
<feature type="region of interest" description="Disordered" evidence="1">
    <location>
        <begin position="71"/>
        <end position="93"/>
    </location>
</feature>
<feature type="transmembrane region" description="Helical" evidence="2">
    <location>
        <begin position="47"/>
        <end position="65"/>
    </location>
</feature>
<organism evidence="3 4">
    <name type="scientific">Acidocella aquatica</name>
    <dbReference type="NCBI Taxonomy" id="1922313"/>
    <lineage>
        <taxon>Bacteria</taxon>
        <taxon>Pseudomonadati</taxon>
        <taxon>Pseudomonadota</taxon>
        <taxon>Alphaproteobacteria</taxon>
        <taxon>Acetobacterales</taxon>
        <taxon>Acidocellaceae</taxon>
        <taxon>Acidocella</taxon>
    </lineage>
</organism>
<proteinExistence type="predicted"/>
<dbReference type="RefSeq" id="WP_284259755.1">
    <property type="nucleotide sequence ID" value="NZ_BSOS01000099.1"/>
</dbReference>
<dbReference type="EMBL" id="BSOS01000099">
    <property type="protein sequence ID" value="GLR68893.1"/>
    <property type="molecule type" value="Genomic_DNA"/>
</dbReference>
<dbReference type="Proteomes" id="UP001156641">
    <property type="component" value="Unassembled WGS sequence"/>
</dbReference>
<reference evidence="4" key="1">
    <citation type="journal article" date="2019" name="Int. J. Syst. Evol. Microbiol.">
        <title>The Global Catalogue of Microorganisms (GCM) 10K type strain sequencing project: providing services to taxonomists for standard genome sequencing and annotation.</title>
        <authorList>
            <consortium name="The Broad Institute Genomics Platform"/>
            <consortium name="The Broad Institute Genome Sequencing Center for Infectious Disease"/>
            <person name="Wu L."/>
            <person name="Ma J."/>
        </authorList>
    </citation>
    <scope>NUCLEOTIDE SEQUENCE [LARGE SCALE GENOMIC DNA]</scope>
    <source>
        <strain evidence="4">NBRC 112502</strain>
    </source>
</reference>
<evidence type="ECO:0000313" key="4">
    <source>
        <dbReference type="Proteomes" id="UP001156641"/>
    </source>
</evidence>
<feature type="compositionally biased region" description="Polar residues" evidence="1">
    <location>
        <begin position="71"/>
        <end position="80"/>
    </location>
</feature>
<protein>
    <recommendedName>
        <fullName evidence="5">Zinc-ribbon domain-containing protein</fullName>
    </recommendedName>
</protein>
<gene>
    <name evidence="3" type="ORF">GCM10010909_35750</name>
</gene>
<evidence type="ECO:0000313" key="3">
    <source>
        <dbReference type="EMBL" id="GLR68893.1"/>
    </source>
</evidence>
<keyword evidence="2" id="KW-0472">Membrane</keyword>
<sequence>MALIACRECGKQISDQADVCPSCGIRIQKTQQPAATETAKKKGNMPAIGCLTVIGIIVLIGVIGSNSGTLPNSTQTATQDSESSPSTSPSISVQSFINASSETGTLSIPTEQTGNYDDLCRSEWTKAGVLDQEEDAYCVNQEQQGYNNLVALASNYSNMPNAQPLLDSTITEWIKNGDRDDQEIAYVFGEQISDFKDFRWLASSPGFNEEEGQQCINQWTSGNPQFQDWSEIDYCYKQFPDFKTPSANQ</sequence>
<name>A0ABQ6AC49_9PROT</name>
<evidence type="ECO:0008006" key="5">
    <source>
        <dbReference type="Google" id="ProtNLM"/>
    </source>
</evidence>
<keyword evidence="2" id="KW-0812">Transmembrane</keyword>
<keyword evidence="2" id="KW-1133">Transmembrane helix</keyword>